<dbReference type="STRING" id="1122619.GCA_000373745_01727"/>
<dbReference type="Proteomes" id="UP000594903">
    <property type="component" value="Chromosome"/>
</dbReference>
<dbReference type="RefSeq" id="WP_018574901.1">
    <property type="nucleotide sequence ID" value="NZ_CP065725.1"/>
</dbReference>
<feature type="chain" id="PRO_5017052893" evidence="3">
    <location>
        <begin position="36"/>
        <end position="190"/>
    </location>
</feature>
<evidence type="ECO:0000256" key="3">
    <source>
        <dbReference type="SAM" id="SignalP"/>
    </source>
</evidence>
<dbReference type="OrthoDB" id="5294628at2"/>
<keyword evidence="2 3" id="KW-0732">Signal</keyword>
<dbReference type="EMBL" id="UGSB01000001">
    <property type="protein sequence ID" value="SUA50352.1"/>
    <property type="molecule type" value="Genomic_DNA"/>
</dbReference>
<dbReference type="EMBL" id="CP065725">
    <property type="protein sequence ID" value="QPT40184.1"/>
    <property type="molecule type" value="Genomic_DNA"/>
</dbReference>
<dbReference type="SUPFAM" id="SSF111384">
    <property type="entry name" value="OmpH-like"/>
    <property type="match status" value="1"/>
</dbReference>
<proteinExistence type="inferred from homology"/>
<name>A0A378XC26_9BURK</name>
<dbReference type="GO" id="GO:0050821">
    <property type="term" value="P:protein stabilization"/>
    <property type="evidence" value="ECO:0007669"/>
    <property type="project" value="TreeGrafter"/>
</dbReference>
<reference evidence="5 6" key="1">
    <citation type="submission" date="2018-06" db="EMBL/GenBank/DDBJ databases">
        <authorList>
            <consortium name="Pathogen Informatics"/>
            <person name="Doyle S."/>
        </authorList>
    </citation>
    <scope>NUCLEOTIDE SEQUENCE [LARGE SCALE GENOMIC DNA]</scope>
    <source>
        <strain evidence="5 6">NCTC11997</strain>
    </source>
</reference>
<evidence type="ECO:0000256" key="2">
    <source>
        <dbReference type="ARBA" id="ARBA00022729"/>
    </source>
</evidence>
<feature type="signal peptide" evidence="3">
    <location>
        <begin position="1"/>
        <end position="35"/>
    </location>
</feature>
<dbReference type="SMART" id="SM00935">
    <property type="entry name" value="OmpH"/>
    <property type="match status" value="1"/>
</dbReference>
<dbReference type="InterPro" id="IPR024930">
    <property type="entry name" value="Skp_dom_sf"/>
</dbReference>
<gene>
    <name evidence="4" type="ORF">I6G29_00640</name>
    <name evidence="5" type="ORF">NCTC11997_00164</name>
</gene>
<dbReference type="InterPro" id="IPR005632">
    <property type="entry name" value="Chaperone_Skp"/>
</dbReference>
<dbReference type="AlphaFoldDB" id="A0A378XC26"/>
<organism evidence="5 6">
    <name type="scientific">Oligella ureolytica</name>
    <dbReference type="NCBI Taxonomy" id="90244"/>
    <lineage>
        <taxon>Bacteria</taxon>
        <taxon>Pseudomonadati</taxon>
        <taxon>Pseudomonadota</taxon>
        <taxon>Betaproteobacteria</taxon>
        <taxon>Burkholderiales</taxon>
        <taxon>Alcaligenaceae</taxon>
        <taxon>Oligella</taxon>
    </lineage>
</organism>
<evidence type="ECO:0000313" key="4">
    <source>
        <dbReference type="EMBL" id="QPT40184.1"/>
    </source>
</evidence>
<dbReference type="GO" id="GO:0051082">
    <property type="term" value="F:unfolded protein binding"/>
    <property type="evidence" value="ECO:0007669"/>
    <property type="project" value="InterPro"/>
</dbReference>
<evidence type="ECO:0000313" key="6">
    <source>
        <dbReference type="Proteomes" id="UP000254603"/>
    </source>
</evidence>
<reference evidence="4 7" key="2">
    <citation type="submission" date="2020-12" db="EMBL/GenBank/DDBJ databases">
        <title>FDA dAtabase for Regulatory Grade micrObial Sequences (FDA-ARGOS): Supporting development and validation of Infectious Disease Dx tests.</title>
        <authorList>
            <person name="Sproer C."/>
            <person name="Gronow S."/>
            <person name="Severitt S."/>
            <person name="Schroder I."/>
            <person name="Tallon L."/>
            <person name="Sadzewicz L."/>
            <person name="Zhao X."/>
            <person name="Boylan J."/>
            <person name="Ott S."/>
            <person name="Bowen H."/>
            <person name="Vavikolanu K."/>
            <person name="Mehta A."/>
            <person name="Aluvathingal J."/>
            <person name="Nadendla S."/>
            <person name="Lowell S."/>
            <person name="Myers T."/>
            <person name="Yan Y."/>
            <person name="Sichtig H."/>
        </authorList>
    </citation>
    <scope>NUCLEOTIDE SEQUENCE [LARGE SCALE GENOMIC DNA]</scope>
    <source>
        <strain evidence="4 7">FDAARGOS_872</strain>
    </source>
</reference>
<keyword evidence="7" id="KW-1185">Reference proteome</keyword>
<protein>
    <submittedName>
        <fullName evidence="4">OmpH family outer membrane protein</fullName>
    </submittedName>
    <submittedName>
        <fullName evidence="5">Periplasmic chaperone</fullName>
    </submittedName>
</protein>
<evidence type="ECO:0000256" key="1">
    <source>
        <dbReference type="ARBA" id="ARBA00009091"/>
    </source>
</evidence>
<sequence>MNNTSNQSFILRKLRAILVAATLASSVVLVPTVVAQEAKEAEAPVTADGLKIGFVNTEKILRDSKPAQEAQKKIEEEFGKRDEELQQLTETLRTKYLDFEKNAPVMSDADRTSAQRELTDLDTDLQRKRREFQEDFNRRRNDAFSTIVEKANIAIHELAAEESYDLILQDAVTVSERIDITDKVIEVLNK</sequence>
<dbReference type="Proteomes" id="UP000254603">
    <property type="component" value="Unassembled WGS sequence"/>
</dbReference>
<evidence type="ECO:0000313" key="7">
    <source>
        <dbReference type="Proteomes" id="UP000594903"/>
    </source>
</evidence>
<evidence type="ECO:0000313" key="5">
    <source>
        <dbReference type="EMBL" id="SUA50352.1"/>
    </source>
</evidence>
<comment type="similarity">
    <text evidence="1">Belongs to the Skp family.</text>
</comment>
<dbReference type="Gene3D" id="3.30.910.20">
    <property type="entry name" value="Skp domain"/>
    <property type="match status" value="1"/>
</dbReference>
<dbReference type="Pfam" id="PF03938">
    <property type="entry name" value="OmpH"/>
    <property type="match status" value="1"/>
</dbReference>
<dbReference type="GO" id="GO:0005829">
    <property type="term" value="C:cytosol"/>
    <property type="evidence" value="ECO:0007669"/>
    <property type="project" value="TreeGrafter"/>
</dbReference>
<accession>A0A378XC26</accession>
<dbReference type="PANTHER" id="PTHR35089">
    <property type="entry name" value="CHAPERONE PROTEIN SKP"/>
    <property type="match status" value="1"/>
</dbReference>
<dbReference type="PANTHER" id="PTHR35089:SF1">
    <property type="entry name" value="CHAPERONE PROTEIN SKP"/>
    <property type="match status" value="1"/>
</dbReference>